<comment type="similarity">
    <text evidence="2 8">Belongs to the prokaryotic riboflavin transporter (P-RFT) (TC 2.A.87) family.</text>
</comment>
<keyword evidence="7 8" id="KW-0472">Membrane</keyword>
<dbReference type="OrthoDB" id="9809216at2"/>
<dbReference type="PIRSF" id="PIRSF037778">
    <property type="entry name" value="UCP037778_transp_RibU"/>
    <property type="match status" value="1"/>
</dbReference>
<gene>
    <name evidence="10" type="primary">ribU</name>
    <name evidence="10" type="ORF">NCTC11087_00226</name>
</gene>
<organism evidence="10 11">
    <name type="scientific">Faecalicoccus pleomorphus</name>
    <dbReference type="NCBI Taxonomy" id="1323"/>
    <lineage>
        <taxon>Bacteria</taxon>
        <taxon>Bacillati</taxon>
        <taxon>Bacillota</taxon>
        <taxon>Erysipelotrichia</taxon>
        <taxon>Erysipelotrichales</taxon>
        <taxon>Erysipelotrichaceae</taxon>
        <taxon>Faecalicoccus</taxon>
    </lineage>
</organism>
<feature type="transmembrane region" description="Helical" evidence="9">
    <location>
        <begin position="86"/>
        <end position="105"/>
    </location>
</feature>
<sequence>MSAQSFVSSKTSRVQWIAKVSILAAIAFVLMLFEIPLPFFPPFYKLGFDEVAVMISGFALGPLAGATVETLKIILNLVFQGTDTAFVGEISNLLIGLSLVLPSAIYYKKHKTMKGAFIAMLIGVISMGIIGCFANYFIALPAYSYFYGMPMDVIVGMGSSILPLVKDTFTFVVLMTLPFNLLKGVVVSLVVGILYKRISPILHR</sequence>
<dbReference type="GO" id="GO:0032217">
    <property type="term" value="F:riboflavin transmembrane transporter activity"/>
    <property type="evidence" value="ECO:0007669"/>
    <property type="project" value="UniProtKB-UniRule"/>
</dbReference>
<comment type="function">
    <text evidence="8">Probably a riboflavin-binding protein that interacts with the energy-coupling factor (ECF) ABC-transporter complex.</text>
</comment>
<reference evidence="10 11" key="1">
    <citation type="submission" date="2018-06" db="EMBL/GenBank/DDBJ databases">
        <authorList>
            <consortium name="Pathogen Informatics"/>
            <person name="Doyle S."/>
        </authorList>
    </citation>
    <scope>NUCLEOTIDE SEQUENCE [LARGE SCALE GENOMIC DNA]</scope>
    <source>
        <strain evidence="10 11">NCTC11087</strain>
    </source>
</reference>
<evidence type="ECO:0000313" key="10">
    <source>
        <dbReference type="EMBL" id="SUO03367.1"/>
    </source>
</evidence>
<dbReference type="EMBL" id="UHFX01000003">
    <property type="protein sequence ID" value="SUO03367.1"/>
    <property type="molecule type" value="Genomic_DNA"/>
</dbReference>
<keyword evidence="3 8" id="KW-0813">Transport</keyword>
<dbReference type="Pfam" id="PF12822">
    <property type="entry name" value="ECF_trnsprt"/>
    <property type="match status" value="1"/>
</dbReference>
<evidence type="ECO:0000256" key="2">
    <source>
        <dbReference type="ARBA" id="ARBA00005540"/>
    </source>
</evidence>
<dbReference type="GO" id="GO:0005886">
    <property type="term" value="C:plasma membrane"/>
    <property type="evidence" value="ECO:0007669"/>
    <property type="project" value="UniProtKB-SubCell"/>
</dbReference>
<keyword evidence="5 9" id="KW-0812">Transmembrane</keyword>
<dbReference type="GeneID" id="77461223"/>
<evidence type="ECO:0000256" key="8">
    <source>
        <dbReference type="PIRNR" id="PIRNR037778"/>
    </source>
</evidence>
<feature type="transmembrane region" description="Helical" evidence="9">
    <location>
        <begin position="171"/>
        <end position="195"/>
    </location>
</feature>
<feature type="transmembrane region" description="Helical" evidence="9">
    <location>
        <begin position="20"/>
        <end position="39"/>
    </location>
</feature>
<dbReference type="Proteomes" id="UP000255523">
    <property type="component" value="Unassembled WGS sequence"/>
</dbReference>
<evidence type="ECO:0000256" key="6">
    <source>
        <dbReference type="ARBA" id="ARBA00022989"/>
    </source>
</evidence>
<dbReference type="Gene3D" id="1.10.1760.20">
    <property type="match status" value="1"/>
</dbReference>
<evidence type="ECO:0000256" key="3">
    <source>
        <dbReference type="ARBA" id="ARBA00022448"/>
    </source>
</evidence>
<dbReference type="InterPro" id="IPR025720">
    <property type="entry name" value="RibU"/>
</dbReference>
<feature type="transmembrane region" description="Helical" evidence="9">
    <location>
        <begin position="145"/>
        <end position="165"/>
    </location>
</feature>
<dbReference type="RefSeq" id="WP_022789859.1">
    <property type="nucleotide sequence ID" value="NZ_CALVFN010000016.1"/>
</dbReference>
<dbReference type="InterPro" id="IPR024529">
    <property type="entry name" value="ECF_trnsprt_substrate-spec"/>
</dbReference>
<keyword evidence="4 8" id="KW-1003">Cell membrane</keyword>
<evidence type="ECO:0000256" key="9">
    <source>
        <dbReference type="SAM" id="Phobius"/>
    </source>
</evidence>
<dbReference type="PANTHER" id="PTHR38438:SF1">
    <property type="entry name" value="RIBOFLAVIN TRANSPORTER RIBU"/>
    <property type="match status" value="1"/>
</dbReference>
<evidence type="ECO:0000256" key="4">
    <source>
        <dbReference type="ARBA" id="ARBA00022475"/>
    </source>
</evidence>
<evidence type="ECO:0000256" key="1">
    <source>
        <dbReference type="ARBA" id="ARBA00004651"/>
    </source>
</evidence>
<evidence type="ECO:0000256" key="5">
    <source>
        <dbReference type="ARBA" id="ARBA00022692"/>
    </source>
</evidence>
<dbReference type="PANTHER" id="PTHR38438">
    <property type="entry name" value="RIBOFLAVIN TRANSPORTER RIBU"/>
    <property type="match status" value="1"/>
</dbReference>
<feature type="transmembrane region" description="Helical" evidence="9">
    <location>
        <begin position="51"/>
        <end position="74"/>
    </location>
</feature>
<name>A0A380LJE5_9FIRM</name>
<keyword evidence="11" id="KW-1185">Reference proteome</keyword>
<feature type="transmembrane region" description="Helical" evidence="9">
    <location>
        <begin position="117"/>
        <end position="138"/>
    </location>
</feature>
<dbReference type="AlphaFoldDB" id="A0A380LJE5"/>
<protein>
    <recommendedName>
        <fullName evidence="8">Riboflavin transporter</fullName>
    </recommendedName>
</protein>
<comment type="subcellular location">
    <subcellularLocation>
        <location evidence="1">Cell membrane</location>
        <topology evidence="1">Multi-pass membrane protein</topology>
    </subcellularLocation>
</comment>
<accession>A0A380LJE5</accession>
<keyword evidence="6 9" id="KW-1133">Transmembrane helix</keyword>
<evidence type="ECO:0000313" key="11">
    <source>
        <dbReference type="Proteomes" id="UP000255523"/>
    </source>
</evidence>
<proteinExistence type="inferred from homology"/>
<evidence type="ECO:0000256" key="7">
    <source>
        <dbReference type="ARBA" id="ARBA00023136"/>
    </source>
</evidence>